<name>A0A3G1KZU0_FORW1</name>
<protein>
    <recommendedName>
        <fullName evidence="6">SDR family oxidoreductase</fullName>
    </recommendedName>
</protein>
<reference evidence="4 5" key="1">
    <citation type="submission" date="2016-10" db="EMBL/GenBank/DDBJ databases">
        <title>Complete Genome Sequence of Peptococcaceae strain DCMF.</title>
        <authorList>
            <person name="Edwards R.J."/>
            <person name="Holland S.I."/>
            <person name="Deshpande N.P."/>
            <person name="Wong Y.K."/>
            <person name="Ertan H."/>
            <person name="Manefield M."/>
            <person name="Russell T.L."/>
            <person name="Lee M.J."/>
        </authorList>
    </citation>
    <scope>NUCLEOTIDE SEQUENCE [LARGE SCALE GENOMIC DNA]</scope>
    <source>
        <strain evidence="4 5">DCMF</strain>
    </source>
</reference>
<dbReference type="GO" id="GO:0016616">
    <property type="term" value="F:oxidoreductase activity, acting on the CH-OH group of donors, NAD or NADP as acceptor"/>
    <property type="evidence" value="ECO:0007669"/>
    <property type="project" value="TreeGrafter"/>
</dbReference>
<dbReference type="AlphaFoldDB" id="A0A3G1KZU0"/>
<proteinExistence type="inferred from homology"/>
<dbReference type="InterPro" id="IPR002347">
    <property type="entry name" value="SDR_fam"/>
</dbReference>
<evidence type="ECO:0000256" key="1">
    <source>
        <dbReference type="ARBA" id="ARBA00006484"/>
    </source>
</evidence>
<accession>A0A3G1KZU0</accession>
<evidence type="ECO:0000256" key="2">
    <source>
        <dbReference type="ARBA" id="ARBA00023002"/>
    </source>
</evidence>
<evidence type="ECO:0008006" key="6">
    <source>
        <dbReference type="Google" id="ProtNLM"/>
    </source>
</evidence>
<dbReference type="PROSITE" id="PS00061">
    <property type="entry name" value="ADH_SHORT"/>
    <property type="match status" value="1"/>
</dbReference>
<dbReference type="Gene3D" id="3.40.50.720">
    <property type="entry name" value="NAD(P)-binding Rossmann-like Domain"/>
    <property type="match status" value="1"/>
</dbReference>
<sequence length="214" mass="22748">MIPDDKVLKGKVAVVTGAGRGIGKAIAIAYAKAGANTVCAARTAAEIRETVTEISKMDGRALALETDVTCIESVNNMFARAVEHFGGIDILVINAGANYDRETVENSNPDNWKRTLDVNLFGAYYCAHSAIPFLKQRGAGKIITIGSGLGHRGYAGGSAYSCSKAGLWMLTRILAQELMEYKISVNELIPGPVQTSIDDNAKTGISKGNVSYFV</sequence>
<evidence type="ECO:0000313" key="4">
    <source>
        <dbReference type="EMBL" id="ATW27927.1"/>
    </source>
</evidence>
<gene>
    <name evidence="4" type="ORF">DCMF_27075</name>
</gene>
<dbReference type="FunFam" id="3.40.50.720:FF:000084">
    <property type="entry name" value="Short-chain dehydrogenase reductase"/>
    <property type="match status" value="1"/>
</dbReference>
<dbReference type="EMBL" id="CP017634">
    <property type="protein sequence ID" value="ATW27927.1"/>
    <property type="molecule type" value="Genomic_DNA"/>
</dbReference>
<dbReference type="PANTHER" id="PTHR42760">
    <property type="entry name" value="SHORT-CHAIN DEHYDROGENASES/REDUCTASES FAMILY MEMBER"/>
    <property type="match status" value="1"/>
</dbReference>
<dbReference type="KEGG" id="fwa:DCMF_27075"/>
<dbReference type="RefSeq" id="WP_214658942.1">
    <property type="nucleotide sequence ID" value="NZ_CP017634.1"/>
</dbReference>
<dbReference type="CDD" id="cd05233">
    <property type="entry name" value="SDR_c"/>
    <property type="match status" value="1"/>
</dbReference>
<dbReference type="PRINTS" id="PR00080">
    <property type="entry name" value="SDRFAMILY"/>
</dbReference>
<dbReference type="InterPro" id="IPR020904">
    <property type="entry name" value="Sc_DH/Rdtase_CS"/>
</dbReference>
<dbReference type="Proteomes" id="UP000323521">
    <property type="component" value="Chromosome"/>
</dbReference>
<organism evidence="4 5">
    <name type="scientific">Formimonas warabiya</name>
    <dbReference type="NCBI Taxonomy" id="1761012"/>
    <lineage>
        <taxon>Bacteria</taxon>
        <taxon>Bacillati</taxon>
        <taxon>Bacillota</taxon>
        <taxon>Clostridia</taxon>
        <taxon>Eubacteriales</taxon>
        <taxon>Peptococcaceae</taxon>
        <taxon>Candidatus Formimonas</taxon>
    </lineage>
</organism>
<evidence type="ECO:0000256" key="3">
    <source>
        <dbReference type="RuleBase" id="RU000363"/>
    </source>
</evidence>
<dbReference type="InterPro" id="IPR036291">
    <property type="entry name" value="NAD(P)-bd_dom_sf"/>
</dbReference>
<dbReference type="Pfam" id="PF00106">
    <property type="entry name" value="adh_short"/>
    <property type="match status" value="1"/>
</dbReference>
<keyword evidence="5" id="KW-1185">Reference proteome</keyword>
<dbReference type="SUPFAM" id="SSF51735">
    <property type="entry name" value="NAD(P)-binding Rossmann-fold domains"/>
    <property type="match status" value="1"/>
</dbReference>
<comment type="similarity">
    <text evidence="1 3">Belongs to the short-chain dehydrogenases/reductases (SDR) family.</text>
</comment>
<dbReference type="GO" id="GO:0008206">
    <property type="term" value="P:bile acid metabolic process"/>
    <property type="evidence" value="ECO:0007669"/>
    <property type="project" value="UniProtKB-ARBA"/>
</dbReference>
<evidence type="ECO:0000313" key="5">
    <source>
        <dbReference type="Proteomes" id="UP000323521"/>
    </source>
</evidence>
<keyword evidence="2" id="KW-0560">Oxidoreductase</keyword>
<dbReference type="PRINTS" id="PR00081">
    <property type="entry name" value="GDHRDH"/>
</dbReference>